<dbReference type="PATRIC" id="fig|1263870.3.peg.4466"/>
<dbReference type="EMBL" id="ANOH01000282">
    <property type="protein sequence ID" value="EMI54340.1"/>
    <property type="molecule type" value="Genomic_DNA"/>
</dbReference>
<gene>
    <name evidence="1" type="ORF">RSSM_04219</name>
</gene>
<proteinExistence type="predicted"/>
<comment type="caution">
    <text evidence="1">The sequence shown here is derived from an EMBL/GenBank/DDBJ whole genome shotgun (WGS) entry which is preliminary data.</text>
</comment>
<organism evidence="1 2">
    <name type="scientific">Rhodopirellula sallentina SM41</name>
    <dbReference type="NCBI Taxonomy" id="1263870"/>
    <lineage>
        <taxon>Bacteria</taxon>
        <taxon>Pseudomonadati</taxon>
        <taxon>Planctomycetota</taxon>
        <taxon>Planctomycetia</taxon>
        <taxon>Pirellulales</taxon>
        <taxon>Pirellulaceae</taxon>
        <taxon>Rhodopirellula</taxon>
    </lineage>
</organism>
<name>M5TYR7_9BACT</name>
<sequence>MLQTVVAVAELRSQGSGGEHRRREGKCRARKVGRGSLTARGARDTLSLDTRWVGHIVRIQRENAKRCQQLAPKSAQFEDRNSMRLFTNLKFSQKLHVGPAIVPTNTIDTVVNLANRLVLRPPQHQRLRPGVCQEIQPG</sequence>
<evidence type="ECO:0000313" key="2">
    <source>
        <dbReference type="Proteomes" id="UP000011885"/>
    </source>
</evidence>
<keyword evidence="2" id="KW-1185">Reference proteome</keyword>
<dbReference type="Proteomes" id="UP000011885">
    <property type="component" value="Unassembled WGS sequence"/>
</dbReference>
<protein>
    <submittedName>
        <fullName evidence="1">Uncharacterized protein</fullName>
    </submittedName>
</protein>
<reference evidence="1 2" key="1">
    <citation type="journal article" date="2013" name="Mar. Genomics">
        <title>Expression of sulfatases in Rhodopirellula baltica and the diversity of sulfatases in the genus Rhodopirellula.</title>
        <authorList>
            <person name="Wegner C.E."/>
            <person name="Richter-Heitmann T."/>
            <person name="Klindworth A."/>
            <person name="Klockow C."/>
            <person name="Richter M."/>
            <person name="Achstetter T."/>
            <person name="Glockner F.O."/>
            <person name="Harder J."/>
        </authorList>
    </citation>
    <scope>NUCLEOTIDE SEQUENCE [LARGE SCALE GENOMIC DNA]</scope>
    <source>
        <strain evidence="1 2">SM41</strain>
    </source>
</reference>
<dbReference type="AlphaFoldDB" id="M5TYR7"/>
<evidence type="ECO:0000313" key="1">
    <source>
        <dbReference type="EMBL" id="EMI54340.1"/>
    </source>
</evidence>
<accession>M5TYR7</accession>